<protein>
    <submittedName>
        <fullName evidence="1">Uncharacterized protein</fullName>
    </submittedName>
</protein>
<name>A0AAN5CXG7_9BILA</name>
<dbReference type="EMBL" id="BTRK01000005">
    <property type="protein sequence ID" value="GMR52459.1"/>
    <property type="molecule type" value="Genomic_DNA"/>
</dbReference>
<keyword evidence="2" id="KW-1185">Reference proteome</keyword>
<reference evidence="2" key="1">
    <citation type="submission" date="2022-10" db="EMBL/GenBank/DDBJ databases">
        <title>Genome assembly of Pristionchus species.</title>
        <authorList>
            <person name="Yoshida K."/>
            <person name="Sommer R.J."/>
        </authorList>
    </citation>
    <scope>NUCLEOTIDE SEQUENCE [LARGE SCALE GENOMIC DNA]</scope>
    <source>
        <strain evidence="2">RS5460</strain>
    </source>
</reference>
<proteinExistence type="predicted"/>
<feature type="non-terminal residue" evidence="1">
    <location>
        <position position="166"/>
    </location>
</feature>
<comment type="caution">
    <text evidence="1">The sequence shown here is derived from an EMBL/GenBank/DDBJ whole genome shotgun (WGS) entry which is preliminary data.</text>
</comment>
<accession>A0AAN5CXG7</accession>
<dbReference type="AlphaFoldDB" id="A0AAN5CXG7"/>
<organism evidence="1 2">
    <name type="scientific">Pristionchus mayeri</name>
    <dbReference type="NCBI Taxonomy" id="1317129"/>
    <lineage>
        <taxon>Eukaryota</taxon>
        <taxon>Metazoa</taxon>
        <taxon>Ecdysozoa</taxon>
        <taxon>Nematoda</taxon>
        <taxon>Chromadorea</taxon>
        <taxon>Rhabditida</taxon>
        <taxon>Rhabditina</taxon>
        <taxon>Diplogasteromorpha</taxon>
        <taxon>Diplogasteroidea</taxon>
        <taxon>Neodiplogasteridae</taxon>
        <taxon>Pristionchus</taxon>
    </lineage>
</organism>
<sequence length="166" mass="17914">LSLWNCTFDPLGEENQSLRNMAFTSWVGISSATLVLPQNSSTLASLRFGHVIPSTSLKLTAIFRAGSTVLTYLGGSLELMEMNANFLSFSLTGGSFTPSPDSELFKVMVDPLRIEGISPEMIVSIESQSQMNQATMDLKAATGYAMMMVTGFNDVSPLPLTEEATD</sequence>
<evidence type="ECO:0000313" key="1">
    <source>
        <dbReference type="EMBL" id="GMR52459.1"/>
    </source>
</evidence>
<gene>
    <name evidence="1" type="ORF">PMAYCL1PPCAC_22654</name>
</gene>
<evidence type="ECO:0000313" key="2">
    <source>
        <dbReference type="Proteomes" id="UP001328107"/>
    </source>
</evidence>
<feature type="non-terminal residue" evidence="1">
    <location>
        <position position="1"/>
    </location>
</feature>
<dbReference type="Proteomes" id="UP001328107">
    <property type="component" value="Unassembled WGS sequence"/>
</dbReference>